<dbReference type="InterPro" id="IPR041726">
    <property type="entry name" value="ACAD10_11_N"/>
</dbReference>
<dbReference type="CDD" id="cd05154">
    <property type="entry name" value="ACAD10_11_N-like"/>
    <property type="match status" value="1"/>
</dbReference>
<dbReference type="OrthoDB" id="3806873at2"/>
<dbReference type="PANTHER" id="PTHR47829:SF3">
    <property type="entry name" value="AMINOGLYCOSIDE PHOSPHOTRANSFERASE DOMAIN-CONTAINING PROTEIN"/>
    <property type="match status" value="1"/>
</dbReference>
<dbReference type="SUPFAM" id="SSF56112">
    <property type="entry name" value="Protein kinase-like (PK-like)"/>
    <property type="match status" value="1"/>
</dbReference>
<dbReference type="Gene3D" id="3.90.1200.10">
    <property type="match status" value="1"/>
</dbReference>
<accession>A0A5C8KRS2</accession>
<dbReference type="Gene3D" id="3.30.200.20">
    <property type="entry name" value="Phosphorylase Kinase, domain 1"/>
    <property type="match status" value="1"/>
</dbReference>
<dbReference type="InterPro" id="IPR002575">
    <property type="entry name" value="Aminoglycoside_PTrfase"/>
</dbReference>
<name>A0A5C8KRS2_9GAMM</name>
<evidence type="ECO:0000313" key="2">
    <source>
        <dbReference type="EMBL" id="TXK62665.1"/>
    </source>
</evidence>
<dbReference type="InterPro" id="IPR011009">
    <property type="entry name" value="Kinase-like_dom_sf"/>
</dbReference>
<dbReference type="AlphaFoldDB" id="A0A5C8KRS2"/>
<reference evidence="2 3" key="1">
    <citation type="submission" date="2019-08" db="EMBL/GenBank/DDBJ databases">
        <authorList>
            <person name="Karlyshev A.V."/>
        </authorList>
    </citation>
    <scope>NUCLEOTIDE SEQUENCE [LARGE SCALE GENOMIC DNA]</scope>
    <source>
        <strain evidence="2 3">Alg18-2.2</strain>
    </source>
</reference>
<sequence length="348" mass="37809">MTEGVPHDDGLRGQPLRDWLDGHVEGFRGPYTTRKFKGGQSNPTYLVEAASGRYVLRRQPAGTLLASAHAVDREYAVIRALHGGAVPVARPLALCTDTGVLGSMFYVMAFVEGDILWDPALPDIAEERRAAYHRSMVANLAAIHDIDVEAAGLADFGRAGDYFQRQVSRWSKQYRASETQRIDAIEALIERLPSLCPADDGSVSLVHGDYRLDNLIWHPGRAEVAATVDWELSTLGHPAADLGYLCMALRLPRNPVIPGLGGLDREALGLPDEAQLLTHYRALRPHAVLPDWNFVLAFSFFRLAAIAQGVARRAQQGNAASEQANQAGAMTRLLAGEGLACLERAGEG</sequence>
<evidence type="ECO:0000313" key="3">
    <source>
        <dbReference type="Proteomes" id="UP000321248"/>
    </source>
</evidence>
<comment type="caution">
    <text evidence="2">The sequence shown here is derived from an EMBL/GenBank/DDBJ whole genome shotgun (WGS) entry which is preliminary data.</text>
</comment>
<keyword evidence="3" id="KW-1185">Reference proteome</keyword>
<dbReference type="Proteomes" id="UP000321248">
    <property type="component" value="Unassembled WGS sequence"/>
</dbReference>
<evidence type="ECO:0000259" key="1">
    <source>
        <dbReference type="Pfam" id="PF01636"/>
    </source>
</evidence>
<dbReference type="InterPro" id="IPR052898">
    <property type="entry name" value="ACAD10-like"/>
</dbReference>
<feature type="domain" description="Aminoglycoside phosphotransferase" evidence="1">
    <location>
        <begin position="33"/>
        <end position="252"/>
    </location>
</feature>
<gene>
    <name evidence="2" type="ORF">FU658_07970</name>
</gene>
<proteinExistence type="predicted"/>
<dbReference type="EMBL" id="VRTS01000004">
    <property type="protein sequence ID" value="TXK62665.1"/>
    <property type="molecule type" value="Genomic_DNA"/>
</dbReference>
<dbReference type="RefSeq" id="WP_147891588.1">
    <property type="nucleotide sequence ID" value="NZ_VRTS01000004.1"/>
</dbReference>
<organism evidence="2 3">
    <name type="scientific">Alkalisalibacterium limincola</name>
    <dbReference type="NCBI Taxonomy" id="2699169"/>
    <lineage>
        <taxon>Bacteria</taxon>
        <taxon>Pseudomonadati</taxon>
        <taxon>Pseudomonadota</taxon>
        <taxon>Gammaproteobacteria</taxon>
        <taxon>Lysobacterales</taxon>
        <taxon>Lysobacteraceae</taxon>
        <taxon>Alkalisalibacterium</taxon>
    </lineage>
</organism>
<protein>
    <submittedName>
        <fullName evidence="2">Phosphotransferase family protein</fullName>
    </submittedName>
</protein>
<dbReference type="Pfam" id="PF01636">
    <property type="entry name" value="APH"/>
    <property type="match status" value="1"/>
</dbReference>
<dbReference type="PANTHER" id="PTHR47829">
    <property type="entry name" value="HYDROLASE, PUTATIVE (AFU_ORTHOLOGUE AFUA_1G12880)-RELATED"/>
    <property type="match status" value="1"/>
</dbReference>